<dbReference type="InterPro" id="IPR022761">
    <property type="entry name" value="Fumarate_lyase_N"/>
</dbReference>
<dbReference type="InterPro" id="IPR020557">
    <property type="entry name" value="Fumarate_lyase_CS"/>
</dbReference>
<proteinExistence type="inferred from homology"/>
<dbReference type="CDD" id="cd01597">
    <property type="entry name" value="pCLME"/>
    <property type="match status" value="1"/>
</dbReference>
<gene>
    <name evidence="4" type="primary">pcaB</name>
    <name evidence="4" type="ORF">GCM10020366_33190</name>
</gene>
<accession>A0ABP6RS57</accession>
<dbReference type="Proteomes" id="UP001500483">
    <property type="component" value="Unassembled WGS sequence"/>
</dbReference>
<dbReference type="PANTHER" id="PTHR43172">
    <property type="entry name" value="ADENYLOSUCCINATE LYASE"/>
    <property type="match status" value="1"/>
</dbReference>
<feature type="domain" description="Adenylosuccinate lyase C-terminal" evidence="3">
    <location>
        <begin position="353"/>
        <end position="432"/>
    </location>
</feature>
<reference evidence="5" key="1">
    <citation type="journal article" date="2019" name="Int. J. Syst. Evol. Microbiol.">
        <title>The Global Catalogue of Microorganisms (GCM) 10K type strain sequencing project: providing services to taxonomists for standard genome sequencing and annotation.</title>
        <authorList>
            <consortium name="The Broad Institute Genomics Platform"/>
            <consortium name="The Broad Institute Genome Sequencing Center for Infectious Disease"/>
            <person name="Wu L."/>
            <person name="Ma J."/>
        </authorList>
    </citation>
    <scope>NUCLEOTIDE SEQUENCE [LARGE SCALE GENOMIC DNA]</scope>
    <source>
        <strain evidence="5">JCM 9687</strain>
    </source>
</reference>
<dbReference type="PRINTS" id="PR00145">
    <property type="entry name" value="ARGSUCLYASE"/>
</dbReference>
<dbReference type="Gene3D" id="1.10.40.30">
    <property type="entry name" value="Fumarase/aspartase (C-terminal domain)"/>
    <property type="match status" value="1"/>
</dbReference>
<evidence type="ECO:0000259" key="3">
    <source>
        <dbReference type="SMART" id="SM00998"/>
    </source>
</evidence>
<dbReference type="PANTHER" id="PTHR43172:SF2">
    <property type="entry name" value="ADENYLOSUCCINATE LYASE C-TERMINAL DOMAIN-CONTAINING PROTEIN"/>
    <property type="match status" value="1"/>
</dbReference>
<sequence>MFTPMFSTPEAERRTGATAWAQAMLDFEAALVRAQARAGVVPPDAAERIAAHCRAEEFDLESIARRAVGSATPVIALVADLTALVGPADRPHVHVGATSQDVLDTAAMLVARRALRGVLADLRGAADRCAELAREHRGTLMIGRSLLQQALPTTFGRRCASWLTALDESADALDRVVAERLAVQLGGPAGTLGSLGDRGTAVLGHLAAELGLAEPVLPWHTDRTRVAELAGALGAVAGALGKIALDVELHAQTEVGELAEGGSGGSSAMPHKQNPAGSVLITAAAHRVPGLVATLLAAMPQPHERAAGTWQAEWEPLTELLRLVAAASSGAERLLAGLRVRTDRMAANVELTAGLVMAESASAALRGALGGTEARQLVAELCGRVAERGGTLRSALLADERVRAVLSEPEVVAATEPADHLGSAGAFVDRALARHDLGGNR</sequence>
<comment type="similarity">
    <text evidence="2">Belongs to the class-II fumarase/aspartase family.</text>
</comment>
<dbReference type="PROSITE" id="PS00163">
    <property type="entry name" value="FUMARATE_LYASES"/>
    <property type="match status" value="1"/>
</dbReference>
<organism evidence="4 5">
    <name type="scientific">Saccharopolyspora gregorii</name>
    <dbReference type="NCBI Taxonomy" id="33914"/>
    <lineage>
        <taxon>Bacteria</taxon>
        <taxon>Bacillati</taxon>
        <taxon>Actinomycetota</taxon>
        <taxon>Actinomycetes</taxon>
        <taxon>Pseudonocardiales</taxon>
        <taxon>Pseudonocardiaceae</taxon>
        <taxon>Saccharopolyspora</taxon>
    </lineage>
</organism>
<comment type="caution">
    <text evidence="4">The sequence shown here is derived from an EMBL/GenBank/DDBJ whole genome shotgun (WGS) entry which is preliminary data.</text>
</comment>
<dbReference type="InterPro" id="IPR000362">
    <property type="entry name" value="Fumarate_lyase_fam"/>
</dbReference>
<dbReference type="Pfam" id="PF10397">
    <property type="entry name" value="ADSL_C"/>
    <property type="match status" value="1"/>
</dbReference>
<dbReference type="InterPro" id="IPR019468">
    <property type="entry name" value="AdenyloSucc_lyase_C"/>
</dbReference>
<dbReference type="Pfam" id="PF00206">
    <property type="entry name" value="Lyase_1"/>
    <property type="match status" value="1"/>
</dbReference>
<dbReference type="SUPFAM" id="SSF48557">
    <property type="entry name" value="L-aspartase-like"/>
    <property type="match status" value="1"/>
</dbReference>
<evidence type="ECO:0000313" key="5">
    <source>
        <dbReference type="Proteomes" id="UP001500483"/>
    </source>
</evidence>
<keyword evidence="1" id="KW-0456">Lyase</keyword>
<keyword evidence="5" id="KW-1185">Reference proteome</keyword>
<evidence type="ECO:0000256" key="2">
    <source>
        <dbReference type="ARBA" id="ARBA00034772"/>
    </source>
</evidence>
<protein>
    <submittedName>
        <fullName evidence="4">3-carboxy-cis,cis-muconate cycloisomerase</fullName>
    </submittedName>
</protein>
<name>A0ABP6RS57_9PSEU</name>
<evidence type="ECO:0000256" key="1">
    <source>
        <dbReference type="ARBA" id="ARBA00023239"/>
    </source>
</evidence>
<dbReference type="InterPro" id="IPR012789">
    <property type="entry name" value="Protocat_PcaB-like"/>
</dbReference>
<dbReference type="InterPro" id="IPR008948">
    <property type="entry name" value="L-Aspartase-like"/>
</dbReference>
<dbReference type="Gene3D" id="1.20.200.10">
    <property type="entry name" value="Fumarase/aspartase (Central domain)"/>
    <property type="match status" value="1"/>
</dbReference>
<dbReference type="PRINTS" id="PR00149">
    <property type="entry name" value="FUMRATELYASE"/>
</dbReference>
<dbReference type="EMBL" id="BAAAYK010000038">
    <property type="protein sequence ID" value="GAA3358983.1"/>
    <property type="molecule type" value="Genomic_DNA"/>
</dbReference>
<dbReference type="SMART" id="SM00998">
    <property type="entry name" value="ADSL_C"/>
    <property type="match status" value="1"/>
</dbReference>
<dbReference type="NCBIfam" id="TIGR02426">
    <property type="entry name" value="protocat_pcaB"/>
    <property type="match status" value="1"/>
</dbReference>
<evidence type="ECO:0000313" key="4">
    <source>
        <dbReference type="EMBL" id="GAA3358983.1"/>
    </source>
</evidence>